<proteinExistence type="predicted"/>
<feature type="region of interest" description="Disordered" evidence="1">
    <location>
        <begin position="165"/>
        <end position="226"/>
    </location>
</feature>
<comment type="caution">
    <text evidence="2">The sequence shown here is derived from an EMBL/GenBank/DDBJ whole genome shotgun (WGS) entry which is preliminary data.</text>
</comment>
<dbReference type="Proteomes" id="UP000712281">
    <property type="component" value="Unassembled WGS sequence"/>
</dbReference>
<gene>
    <name evidence="2" type="ORF">F2Q68_00034481</name>
</gene>
<name>A0A8S9H4F2_BRACR</name>
<organism evidence="2 3">
    <name type="scientific">Brassica cretica</name>
    <name type="common">Mustard</name>
    <dbReference type="NCBI Taxonomy" id="69181"/>
    <lineage>
        <taxon>Eukaryota</taxon>
        <taxon>Viridiplantae</taxon>
        <taxon>Streptophyta</taxon>
        <taxon>Embryophyta</taxon>
        <taxon>Tracheophyta</taxon>
        <taxon>Spermatophyta</taxon>
        <taxon>Magnoliopsida</taxon>
        <taxon>eudicotyledons</taxon>
        <taxon>Gunneridae</taxon>
        <taxon>Pentapetalae</taxon>
        <taxon>rosids</taxon>
        <taxon>malvids</taxon>
        <taxon>Brassicales</taxon>
        <taxon>Brassicaceae</taxon>
        <taxon>Brassiceae</taxon>
        <taxon>Brassica</taxon>
    </lineage>
</organism>
<protein>
    <submittedName>
        <fullName evidence="2">Uncharacterized protein</fullName>
    </submittedName>
</protein>
<evidence type="ECO:0000313" key="3">
    <source>
        <dbReference type="Proteomes" id="UP000712281"/>
    </source>
</evidence>
<reference evidence="2" key="1">
    <citation type="submission" date="2019-12" db="EMBL/GenBank/DDBJ databases">
        <title>Genome sequencing and annotation of Brassica cretica.</title>
        <authorList>
            <person name="Studholme D.J."/>
            <person name="Sarris P.F."/>
        </authorList>
    </citation>
    <scope>NUCLEOTIDE SEQUENCE</scope>
    <source>
        <strain evidence="2">PFS-001/15</strain>
        <tissue evidence="2">Leaf</tissue>
    </source>
</reference>
<dbReference type="AlphaFoldDB" id="A0A8S9H4F2"/>
<evidence type="ECO:0000313" key="2">
    <source>
        <dbReference type="EMBL" id="KAF2551112.1"/>
    </source>
</evidence>
<dbReference type="EMBL" id="QGKW02001988">
    <property type="protein sequence ID" value="KAF2551112.1"/>
    <property type="molecule type" value="Genomic_DNA"/>
</dbReference>
<sequence length="430" mass="46551">MEGFSLSEIFHFLETSRVQGSSPWFPLMGTRGTHLPGIRGFESCLEAGRNNTEIFFPNRCLSSIKKGQLLGRNRLSVVKIAWSSGSAIDGPDSRIGSMTLRYALMSMECPCRYAGDRGLGQEVVCIGILPLPLRFRKNPSCPSWLPDKWKISIYLKAGEITWPGRRRKVPDSGTGTRDPEAGTRTWGQGPGPGGRDPGPVGRNPDPGGRDPGPRGRDPGPRGRDPGPWGTLYVAPYYHAALLVVLRCTCARCKRICSLVGDAGVGRTFDGESGKIGIKGDASDHTPGACAASVAILGLSSGRGIWFHGSCGGVYGSVPRNSERENLGKAKDQEDEEAVMDFQEGLRAGFLAAFSILEAPLVLMLLGKNIPILFLPASRQDSDPQIPGKRVPRVPAGGNLKLGPWTTLPSKKWKISDKENLPYFRIWKSLT</sequence>
<feature type="compositionally biased region" description="Low complexity" evidence="1">
    <location>
        <begin position="197"/>
        <end position="206"/>
    </location>
</feature>
<evidence type="ECO:0000256" key="1">
    <source>
        <dbReference type="SAM" id="MobiDB-lite"/>
    </source>
</evidence>
<accession>A0A8S9H4F2</accession>
<feature type="compositionally biased region" description="Basic and acidic residues" evidence="1">
    <location>
        <begin position="207"/>
        <end position="224"/>
    </location>
</feature>